<dbReference type="Proteomes" id="UP001272242">
    <property type="component" value="Unassembled WGS sequence"/>
</dbReference>
<evidence type="ECO:0000256" key="6">
    <source>
        <dbReference type="ARBA" id="ARBA00023014"/>
    </source>
</evidence>
<dbReference type="PANTHER" id="PTHR43756:SF5">
    <property type="entry name" value="CHOLINE MONOOXYGENASE, CHLOROPLASTIC"/>
    <property type="match status" value="1"/>
</dbReference>
<dbReference type="EMBL" id="JAXBLV010000200">
    <property type="protein sequence ID" value="MDY3561708.1"/>
    <property type="molecule type" value="Genomic_DNA"/>
</dbReference>
<dbReference type="InterPro" id="IPR015879">
    <property type="entry name" value="Ring_hydroxy_dOase_asu_C_dom"/>
</dbReference>
<keyword evidence="6" id="KW-0411">Iron-sulfur</keyword>
<evidence type="ECO:0000256" key="1">
    <source>
        <dbReference type="ARBA" id="ARBA00001962"/>
    </source>
</evidence>
<organism evidence="8 9">
    <name type="scientific">Gemmata algarum</name>
    <dbReference type="NCBI Taxonomy" id="2975278"/>
    <lineage>
        <taxon>Bacteria</taxon>
        <taxon>Pseudomonadati</taxon>
        <taxon>Planctomycetota</taxon>
        <taxon>Planctomycetia</taxon>
        <taxon>Gemmatales</taxon>
        <taxon>Gemmataceae</taxon>
        <taxon>Gemmata</taxon>
    </lineage>
</organism>
<gene>
    <name evidence="8" type="ORF">R5W23_003135</name>
</gene>
<evidence type="ECO:0000256" key="4">
    <source>
        <dbReference type="ARBA" id="ARBA00023002"/>
    </source>
</evidence>
<dbReference type="Gene3D" id="3.90.380.10">
    <property type="entry name" value="Naphthalene 1,2-dioxygenase Alpha Subunit, Chain A, domain 1"/>
    <property type="match status" value="2"/>
</dbReference>
<dbReference type="Pfam" id="PF00355">
    <property type="entry name" value="Rieske"/>
    <property type="match status" value="1"/>
</dbReference>
<reference evidence="9" key="1">
    <citation type="journal article" date="2023" name="Mar. Drugs">
        <title>Gemmata algarum, a Novel Planctomycete Isolated from an Algal Mat, Displays Antimicrobial Activity.</title>
        <authorList>
            <person name="Kumar G."/>
            <person name="Kallscheuer N."/>
            <person name="Kashif M."/>
            <person name="Ahamad S."/>
            <person name="Jagadeeshwari U."/>
            <person name="Pannikurungottu S."/>
            <person name="Haufschild T."/>
            <person name="Kabuu M."/>
            <person name="Sasikala C."/>
            <person name="Jogler C."/>
            <person name="Ramana C."/>
        </authorList>
    </citation>
    <scope>NUCLEOTIDE SEQUENCE [LARGE SCALE GENOMIC DNA]</scope>
    <source>
        <strain evidence="9">JC673</strain>
    </source>
</reference>
<dbReference type="PANTHER" id="PTHR43756">
    <property type="entry name" value="CHOLINE MONOOXYGENASE, CHLOROPLASTIC"/>
    <property type="match status" value="1"/>
</dbReference>
<comment type="caution">
    <text evidence="8">The sequence shown here is derived from an EMBL/GenBank/DDBJ whole genome shotgun (WGS) entry which is preliminary data.</text>
</comment>
<keyword evidence="9" id="KW-1185">Reference proteome</keyword>
<dbReference type="InterPro" id="IPR036922">
    <property type="entry name" value="Rieske_2Fe-2S_sf"/>
</dbReference>
<dbReference type="InterPro" id="IPR017941">
    <property type="entry name" value="Rieske_2Fe-2S"/>
</dbReference>
<evidence type="ECO:0000259" key="7">
    <source>
        <dbReference type="PROSITE" id="PS51296"/>
    </source>
</evidence>
<evidence type="ECO:0000256" key="5">
    <source>
        <dbReference type="ARBA" id="ARBA00023004"/>
    </source>
</evidence>
<keyword evidence="5" id="KW-0408">Iron</keyword>
<keyword evidence="3" id="KW-0479">Metal-binding</keyword>
<proteinExistence type="predicted"/>
<keyword evidence="4" id="KW-0560">Oxidoreductase</keyword>
<evidence type="ECO:0000313" key="9">
    <source>
        <dbReference type="Proteomes" id="UP001272242"/>
    </source>
</evidence>
<accession>A0ABU5F297</accession>
<dbReference type="InterPro" id="IPR001663">
    <property type="entry name" value="Rng_hydr_dOase-A"/>
</dbReference>
<dbReference type="Gene3D" id="2.102.10.10">
    <property type="entry name" value="Rieske [2Fe-2S] iron-sulphur domain"/>
    <property type="match status" value="1"/>
</dbReference>
<dbReference type="SUPFAM" id="SSF50022">
    <property type="entry name" value="ISP domain"/>
    <property type="match status" value="1"/>
</dbReference>
<sequence>MPNGTLQDLLAAFDPERPLERAGTIPNTWYTAPEIYALERDAVFARTWQMVGRADQVANPGQYLTADIAGEPVLVVRNESGELKAFFNVCRHRAARLCTDECGTVTKFRCRYHGWTYDLSGALRGVPEFDGVQDFRREDNGLPPVAVAVWGPFVWVHLTPPREPVDAYLGPLVSWGAGAALGELKWHARKSYDLRCNWKVYVDNYLDGGYHVNTVHPALAGTLDYTKYRTTCDGNAVLQSSPTKPAEGDAGQTRTGDAAYWWLYPNFMLNAYAGVMDTNLVLPLGPDRCRVVFDFYFADSLDHDFRRKSVEVAEQVQQEDIGVCEEVQRNLYSRSFSTGRFSVKRENGGHHFHAKLGRVLRGAAQ</sequence>
<evidence type="ECO:0000313" key="8">
    <source>
        <dbReference type="EMBL" id="MDY3561708.1"/>
    </source>
</evidence>
<keyword evidence="2" id="KW-0001">2Fe-2S</keyword>
<dbReference type="CDD" id="cd03469">
    <property type="entry name" value="Rieske_RO_Alpha_N"/>
    <property type="match status" value="1"/>
</dbReference>
<dbReference type="SUPFAM" id="SSF55961">
    <property type="entry name" value="Bet v1-like"/>
    <property type="match status" value="1"/>
</dbReference>
<dbReference type="Pfam" id="PF00848">
    <property type="entry name" value="Ring_hydroxyl_A"/>
    <property type="match status" value="1"/>
</dbReference>
<name>A0ABU5F297_9BACT</name>
<protein>
    <submittedName>
        <fullName evidence="8">Rieske 2Fe-2S domain-containing protein</fullName>
    </submittedName>
</protein>
<dbReference type="RefSeq" id="WP_261184950.1">
    <property type="nucleotide sequence ID" value="NZ_JAXBLV010000200.1"/>
</dbReference>
<feature type="domain" description="Rieske" evidence="7">
    <location>
        <begin position="48"/>
        <end position="156"/>
    </location>
</feature>
<comment type="cofactor">
    <cofactor evidence="1">
        <name>Fe cation</name>
        <dbReference type="ChEBI" id="CHEBI:24875"/>
    </cofactor>
</comment>
<evidence type="ECO:0000256" key="2">
    <source>
        <dbReference type="ARBA" id="ARBA00022714"/>
    </source>
</evidence>
<dbReference type="PROSITE" id="PS51296">
    <property type="entry name" value="RIESKE"/>
    <property type="match status" value="1"/>
</dbReference>
<evidence type="ECO:0000256" key="3">
    <source>
        <dbReference type="ARBA" id="ARBA00022723"/>
    </source>
</evidence>
<dbReference type="CDD" id="cd08883">
    <property type="entry name" value="RHO_alpha_C_CMO-like"/>
    <property type="match status" value="1"/>
</dbReference>
<dbReference type="PRINTS" id="PR00090">
    <property type="entry name" value="RNGDIOXGNASE"/>
</dbReference>